<keyword evidence="1" id="KW-1133">Transmembrane helix</keyword>
<keyword evidence="2" id="KW-1185">Reference proteome</keyword>
<dbReference type="PANTHER" id="PTHR38585">
    <property type="entry name" value="TRANSMEMBRANE PROTEIN"/>
    <property type="match status" value="1"/>
</dbReference>
<evidence type="ECO:0000313" key="2">
    <source>
        <dbReference type="Proteomes" id="UP000515135"/>
    </source>
</evidence>
<keyword evidence="1" id="KW-0472">Membrane</keyword>
<feature type="transmembrane region" description="Helical" evidence="1">
    <location>
        <begin position="14"/>
        <end position="33"/>
    </location>
</feature>
<dbReference type="Proteomes" id="UP000515135">
    <property type="component" value="Unplaced"/>
</dbReference>
<feature type="transmembrane region" description="Helical" evidence="1">
    <location>
        <begin position="45"/>
        <end position="65"/>
    </location>
</feature>
<dbReference type="GeneID" id="109473611"/>
<accession>A0A6P4YXT8</accession>
<protein>
    <submittedName>
        <fullName evidence="3">Uncharacterized protein LOC109473611</fullName>
    </submittedName>
</protein>
<keyword evidence="1" id="KW-0812">Transmembrane</keyword>
<dbReference type="AlphaFoldDB" id="A0A6P4YXT8"/>
<sequence>MKSSLRESALTDSVPVLVGITAFPLSLGAIQHLCFTPLRLTCHRICAPLAGLSAVAAAGLVATFSRSSLRKWQGYTDVLSSEQEWVVAPSTVVLTCVTFKLLGGRFRNVLPSHLLHPGAFSKKAVPASLKYASHNKKVHIQQLGRKFGCHSCGSKFGGLKTSYGKVFQKLKLKEKIGILLGGRFIADHQPPLAVYETALKRKRVAKYSSPAFYPQCQRCSSCQRLYLGAVSRGRPEPFSPVVTHASSLRLYHLWLPWPWILTELFF</sequence>
<reference evidence="3" key="1">
    <citation type="submission" date="2025-08" db="UniProtKB">
        <authorList>
            <consortium name="RefSeq"/>
        </authorList>
    </citation>
    <scope>IDENTIFICATION</scope>
    <source>
        <tissue evidence="3">Gonad</tissue>
    </source>
</reference>
<dbReference type="RefSeq" id="XP_019629093.1">
    <property type="nucleotide sequence ID" value="XM_019773534.1"/>
</dbReference>
<name>A0A6P4YXT8_BRABE</name>
<evidence type="ECO:0000313" key="3">
    <source>
        <dbReference type="RefSeq" id="XP_019629093.1"/>
    </source>
</evidence>
<evidence type="ECO:0000256" key="1">
    <source>
        <dbReference type="SAM" id="Phobius"/>
    </source>
</evidence>
<gene>
    <name evidence="3" type="primary">LOC109473611</name>
</gene>
<organism evidence="2 3">
    <name type="scientific">Branchiostoma belcheri</name>
    <name type="common">Amphioxus</name>
    <dbReference type="NCBI Taxonomy" id="7741"/>
    <lineage>
        <taxon>Eukaryota</taxon>
        <taxon>Metazoa</taxon>
        <taxon>Chordata</taxon>
        <taxon>Cephalochordata</taxon>
        <taxon>Leptocardii</taxon>
        <taxon>Amphioxiformes</taxon>
        <taxon>Branchiostomatidae</taxon>
        <taxon>Branchiostoma</taxon>
    </lineage>
</organism>
<dbReference type="PANTHER" id="PTHR38585:SF1">
    <property type="entry name" value="TRANSMEMBRANE PROTEIN"/>
    <property type="match status" value="1"/>
</dbReference>
<dbReference type="KEGG" id="bbel:109473611"/>
<proteinExistence type="predicted"/>
<dbReference type="OrthoDB" id="70850at2759"/>